<gene>
    <name evidence="1" type="ORF">C3729_12985</name>
</gene>
<accession>A0A2S7I1S1</accession>
<evidence type="ECO:0000313" key="1">
    <source>
        <dbReference type="EMBL" id="PPZ90526.1"/>
    </source>
</evidence>
<protein>
    <submittedName>
        <fullName evidence="1">Uncharacterized protein</fullName>
    </submittedName>
</protein>
<dbReference type="AlphaFoldDB" id="A0A2S7I1S1"/>
<comment type="caution">
    <text evidence="1">The sequence shown here is derived from an EMBL/GenBank/DDBJ whole genome shotgun (WGS) entry which is preliminary data.</text>
</comment>
<evidence type="ECO:0000313" key="2">
    <source>
        <dbReference type="Proteomes" id="UP000238565"/>
    </source>
</evidence>
<dbReference type="EMBL" id="PTPZ01000011">
    <property type="protein sequence ID" value="PPZ90526.1"/>
    <property type="molecule type" value="Genomic_DNA"/>
</dbReference>
<dbReference type="Proteomes" id="UP000238565">
    <property type="component" value="Unassembled WGS sequence"/>
</dbReference>
<organism evidence="1 2">
    <name type="scientific">Cloacibacterium normanense</name>
    <dbReference type="NCBI Taxonomy" id="237258"/>
    <lineage>
        <taxon>Bacteria</taxon>
        <taxon>Pseudomonadati</taxon>
        <taxon>Bacteroidota</taxon>
        <taxon>Flavobacteriia</taxon>
        <taxon>Flavobacteriales</taxon>
        <taxon>Weeksellaceae</taxon>
    </lineage>
</organism>
<dbReference type="RefSeq" id="WP_104794549.1">
    <property type="nucleotide sequence ID" value="NZ_PTPZ01000011.1"/>
</dbReference>
<reference evidence="1 2" key="1">
    <citation type="submission" date="2018-02" db="EMBL/GenBank/DDBJ databases">
        <title>Draft genome sequence of bacterial isolates from marine environment.</title>
        <authorList>
            <person name="Singh S.K."/>
            <person name="Hill R."/>
            <person name="Major S."/>
            <person name="Cai H."/>
            <person name="Li Y."/>
        </authorList>
    </citation>
    <scope>NUCLEOTIDE SEQUENCE [LARGE SCALE GENOMIC DNA]</scope>
    <source>
        <strain evidence="1 2">IMET F</strain>
    </source>
</reference>
<sequence length="822" mass="97619">MDGSRKEITRGIHVIYSTIPEKNAKSFVASLEKEFYSDYKENIGYKGKALYSPLKYFMLGDFDYCQISLINNFKFTHRLFEICESSENIRNYGSHTLQSYTGFCLHDKVYSEKIFSEPIDEYFVGIIHLKLNNGIYIGTGSDFIDEIHQILSSILKDTKYLISQSFSWFELSLTVFIKSPKELANIIAKLRSLCLGDLINHKDIYENCLYKDFDFEENDIYKASLFADTNSTIGFKEDVIKCSSDSKIYKDFIDYIENYKCTLKTEIEWQVKPGHINQVVEELNNHNFLKDYFNILKRELVLGKCDYVIHLKSENSILANFHLLRDLYRSDNCQLYKHIRKVRTYSFLEPDLDIEIRNKSNILDWNIVLEKLCVSIKDFKKIEQALKGLKVSRQIRVKILKIISNYNNGILDPILFTYFLDFSIFIKLLRGFIMEEHSRQKKHITEVKEIEKKLNYYIEVFQESYNVRFLNGYLFENISDFDLDFNSSIQQLLTSYGSLVYEYGKKFYSGDLYYPLIRLNNIDTVSDYLSINYAVPHLTSPEFVVSTIIKEILNHIPLDSKELEIKLNHYNKELFNFKKYINESYFDDMYQSGMININYFIIDAIRFHITFKSNFKLFEYWFWTYNFQNTSLYDTNGLFNEQQLKQEIFRLLLIKKFFLNIPEIEVECPSPEIFTYWEKHFEKIKSIVERIHIFFTENNNFSIIDFIEQLKNNALENKNLPIDNIEKSLISYLQELKKKTESGKIMLLKRDWKTGEILKNYNSQYDDVFFAIDQIGGLYFQNTNKKDDYFSLNCKYLNLIIDFSAKTKKPFIKTLLKDDAYN</sequence>
<proteinExistence type="predicted"/>
<name>A0A2S7I1S1_9FLAO</name>